<evidence type="ECO:0000313" key="7">
    <source>
        <dbReference type="Proteomes" id="UP000006437"/>
    </source>
</evidence>
<dbReference type="AlphaFoldDB" id="G9X2L0"/>
<proteinExistence type="inferred from homology"/>
<evidence type="ECO:0000259" key="5">
    <source>
        <dbReference type="Pfam" id="PF22671"/>
    </source>
</evidence>
<feature type="domain" description="Tail sheath protein subtilisin-like" evidence="2">
    <location>
        <begin position="194"/>
        <end position="339"/>
    </location>
</feature>
<feature type="domain" description="Phage tail sheath protein-like beta-sandwich" evidence="3">
    <location>
        <begin position="102"/>
        <end position="192"/>
    </location>
</feature>
<organism evidence="6 7">
    <name type="scientific">Peptoanaerobacter stomatis</name>
    <dbReference type="NCBI Taxonomy" id="796937"/>
    <lineage>
        <taxon>Bacteria</taxon>
        <taxon>Bacillati</taxon>
        <taxon>Bacillota</taxon>
        <taxon>Clostridia</taxon>
        <taxon>Peptostreptococcales</taxon>
        <taxon>Filifactoraceae</taxon>
        <taxon>Peptoanaerobacter</taxon>
    </lineage>
</organism>
<dbReference type="InterPro" id="IPR020287">
    <property type="entry name" value="Tail_sheath_C"/>
</dbReference>
<dbReference type="EMBL" id="AFZE01000056">
    <property type="protein sequence ID" value="EHL11080.1"/>
    <property type="molecule type" value="Genomic_DNA"/>
</dbReference>
<dbReference type="Gene3D" id="3.30.1490.360">
    <property type="match status" value="1"/>
</dbReference>
<evidence type="ECO:0000259" key="3">
    <source>
        <dbReference type="Pfam" id="PF17481"/>
    </source>
</evidence>
<reference evidence="6 7" key="1">
    <citation type="submission" date="2011-08" db="EMBL/GenBank/DDBJ databases">
        <title>The Genome Sequence of Eubacteriaceae bacterium ACC19a.</title>
        <authorList>
            <consortium name="The Broad Institute Genome Sequencing Platform"/>
            <person name="Earl A."/>
            <person name="Ward D."/>
            <person name="Feldgarden M."/>
            <person name="Gevers D."/>
            <person name="Sizova M."/>
            <person name="Hazen A."/>
            <person name="Epstein S."/>
            <person name="Young S.K."/>
            <person name="Zeng Q."/>
            <person name="Gargeya S."/>
            <person name="Fitzgerald M."/>
            <person name="Haas B."/>
            <person name="Abouelleil A."/>
            <person name="Alvarado L."/>
            <person name="Arachchi H.M."/>
            <person name="Berlin A."/>
            <person name="Brown A."/>
            <person name="Chapman S.B."/>
            <person name="Chen Z."/>
            <person name="Dunbar C."/>
            <person name="Freedman E."/>
            <person name="Gearin G."/>
            <person name="Gellesch M."/>
            <person name="Goldberg J."/>
            <person name="Griggs A."/>
            <person name="Gujja S."/>
            <person name="Heiman D."/>
            <person name="Howarth C."/>
            <person name="Larson L."/>
            <person name="Lui A."/>
            <person name="MacDonald P.J.P."/>
            <person name="Montmayeur A."/>
            <person name="Murphy C."/>
            <person name="Neiman D."/>
            <person name="Pearson M."/>
            <person name="Priest M."/>
            <person name="Roberts A."/>
            <person name="Saif S."/>
            <person name="Shea T."/>
            <person name="Shenoy N."/>
            <person name="Sisk P."/>
            <person name="Stolte C."/>
            <person name="Sykes S."/>
            <person name="Wortman J."/>
            <person name="Nusbaum C."/>
            <person name="Birren B."/>
        </authorList>
    </citation>
    <scope>NUCLEOTIDE SEQUENCE [LARGE SCALE GENOMIC DNA]</scope>
    <source>
        <strain evidence="6 7">ACC19a</strain>
    </source>
</reference>
<dbReference type="RefSeq" id="WP_009524853.1">
    <property type="nucleotide sequence ID" value="NZ_JH414548.1"/>
</dbReference>
<dbReference type="InterPro" id="IPR035326">
    <property type="entry name" value="Beta_sandwich_Seath"/>
</dbReference>
<name>G9X2L0_9FIRM</name>
<dbReference type="Pfam" id="PF17481">
    <property type="entry name" value="Phage_sheath_domII"/>
    <property type="match status" value="1"/>
</dbReference>
<dbReference type="HOGENOM" id="CLU_049440_1_0_9"/>
<dbReference type="Proteomes" id="UP000006437">
    <property type="component" value="Unassembled WGS sequence"/>
</dbReference>
<evidence type="ECO:0000313" key="6">
    <source>
        <dbReference type="EMBL" id="EHL11080.1"/>
    </source>
</evidence>
<dbReference type="Gene3D" id="3.30.360.90">
    <property type="match status" value="1"/>
</dbReference>
<comment type="similarity">
    <text evidence="1">Belongs to the myoviridae tail sheath protein family.</text>
</comment>
<evidence type="ECO:0000256" key="1">
    <source>
        <dbReference type="ARBA" id="ARBA00008005"/>
    </source>
</evidence>
<dbReference type="InterPro" id="IPR054564">
    <property type="entry name" value="Gp18_domIII_N"/>
</dbReference>
<gene>
    <name evidence="6" type="ORF">HMPREF9629_00617</name>
</gene>
<evidence type="ECO:0008006" key="8">
    <source>
        <dbReference type="Google" id="ProtNLM"/>
    </source>
</evidence>
<dbReference type="InterPro" id="IPR035089">
    <property type="entry name" value="Phage_sheath_subtilisin"/>
</dbReference>
<dbReference type="Pfam" id="PF04984">
    <property type="entry name" value="Phage_sheath_1"/>
    <property type="match status" value="1"/>
</dbReference>
<accession>G9X2L0</accession>
<evidence type="ECO:0000259" key="4">
    <source>
        <dbReference type="Pfam" id="PF17482"/>
    </source>
</evidence>
<feature type="domain" description="Tail sheath protein Gp18-like" evidence="5">
    <location>
        <begin position="38"/>
        <end position="98"/>
    </location>
</feature>
<sequence>MAYGALGGGTFLVQNKILPGSYINYVSVPRAANQFSDRGYCTIGLSLDWGPVGEVIIIEAADLQTKSLEILGYNYTDDKLKPIRDIMLGAKVLYLYRINDSGGAKATAVVADNLKVTAKYNGTVGNEIMITIENDVDVEGNFIVTTLLKGKVMDKQSVKNITGLKNNGIVTFSAGSANTLSANAGTFLANGTSGTVSGSSHSKYLELIEKYDFNTIGYAGDDVSIKALYKAFTVRLRDDEGVKFQCVLYNVDKAKANFEGLINIKNKAEGDDVGALVYWVLGQEAGCSVNKSITNKKYDGEYIVNTKYKTREAKQAIIDGFLFFYEKNSQVRVLEDINSFTEFTLYKNKDFSKNQVMRVLDQRAIDIAIIFNKMYLGKVQNNRDGRIAFWNELVNHANTLIKLGAIEDYEGERDTVVEKGIEKDSVVVQDYLTPVMAMQKLYQTIWVR</sequence>
<dbReference type="Gene3D" id="3.40.50.11790">
    <property type="match status" value="1"/>
</dbReference>
<dbReference type="Gene3D" id="2.60.40.4290">
    <property type="match status" value="1"/>
</dbReference>
<feature type="domain" description="Tail sheath protein C-terminal" evidence="4">
    <location>
        <begin position="347"/>
        <end position="446"/>
    </location>
</feature>
<dbReference type="Gene3D" id="3.30.1370.220">
    <property type="match status" value="1"/>
</dbReference>
<dbReference type="Pfam" id="PF22671">
    <property type="entry name" value="Gp18_domIII_N"/>
    <property type="match status" value="1"/>
</dbReference>
<comment type="caution">
    <text evidence="6">The sequence shown here is derived from an EMBL/GenBank/DDBJ whole genome shotgun (WGS) entry which is preliminary data.</text>
</comment>
<dbReference type="PATRIC" id="fig|796937.3.peg.1851"/>
<evidence type="ECO:0000259" key="2">
    <source>
        <dbReference type="Pfam" id="PF04984"/>
    </source>
</evidence>
<dbReference type="BioCyc" id="EBAC796937-HMP:GMGH-619-MONOMER"/>
<protein>
    <recommendedName>
        <fullName evidence="8">Phage tail sheath protein</fullName>
    </recommendedName>
</protein>
<dbReference type="Pfam" id="PF17482">
    <property type="entry name" value="Phage_sheath_1C"/>
    <property type="match status" value="1"/>
</dbReference>